<protein>
    <submittedName>
        <fullName evidence="1">6-bladed beta-propeller</fullName>
    </submittedName>
</protein>
<organism evidence="1 2">
    <name type="scientific">Bacteroides intestinalis</name>
    <dbReference type="NCBI Taxonomy" id="329854"/>
    <lineage>
        <taxon>Bacteria</taxon>
        <taxon>Pseudomonadati</taxon>
        <taxon>Bacteroidota</taxon>
        <taxon>Bacteroidia</taxon>
        <taxon>Bacteroidales</taxon>
        <taxon>Bacteroidaceae</taxon>
        <taxon>Bacteroides</taxon>
    </lineage>
</organism>
<evidence type="ECO:0000313" key="1">
    <source>
        <dbReference type="EMBL" id="RHE95484.1"/>
    </source>
</evidence>
<dbReference type="EMBL" id="QSKV01000001">
    <property type="protein sequence ID" value="RHE95484.1"/>
    <property type="molecule type" value="Genomic_DNA"/>
</dbReference>
<dbReference type="RefSeq" id="WP_118220663.1">
    <property type="nucleotide sequence ID" value="NZ_JADNIJ010000001.1"/>
</dbReference>
<reference evidence="1 2" key="1">
    <citation type="submission" date="2018-08" db="EMBL/GenBank/DDBJ databases">
        <title>A genome reference for cultivated species of the human gut microbiota.</title>
        <authorList>
            <person name="Zou Y."/>
            <person name="Xue W."/>
            <person name="Luo G."/>
        </authorList>
    </citation>
    <scope>NUCLEOTIDE SEQUENCE [LARGE SCALE GENOMIC DNA]</scope>
    <source>
        <strain evidence="1 2">AM27-17</strain>
    </source>
</reference>
<evidence type="ECO:0000313" key="2">
    <source>
        <dbReference type="Proteomes" id="UP000285650"/>
    </source>
</evidence>
<sequence length="393" mass="45409">MKYLFVFFTLAIILVGCSKEGSHMGKDNVTVYDIDYTRNDTYFWDEYFEYSHHVVLETNDESLFKEITKLIIKNNRIHILCGSMNKVIIFDIEGNFIGSFCHYGEGPGEYLSAVDININNDDNIEVLDKLLSNINIYTLMGEFIGTKKAIAADAFLRVDGNCYIFNRNNFRGQIDETQPFNFLCMQSDSIFIKDLPYVQPMAGRVFRYGEGNSLIYPYNGGISVPHNDTLYTFDIENYKLNRSLVFNFRIKRPDNYMSPKQIEDYLRRSYSGEIPSSLYGLQMLGDYIFGIFNYEKKVKHVLISTVDGKSTVSFPVLGKDRIPIIPISHTSDQIKDNFIITVLPSFFVKYNKTIQKNSFLSIIEKKLENEECNPSLIFYKLKNTPIHIEMGND</sequence>
<dbReference type="PROSITE" id="PS51257">
    <property type="entry name" value="PROKAR_LIPOPROTEIN"/>
    <property type="match status" value="1"/>
</dbReference>
<accession>A0A414LLG7</accession>
<dbReference type="Gene3D" id="2.120.10.30">
    <property type="entry name" value="TolB, C-terminal domain"/>
    <property type="match status" value="1"/>
</dbReference>
<name>A0A414LLG7_9BACE</name>
<proteinExistence type="predicted"/>
<dbReference type="InterPro" id="IPR011042">
    <property type="entry name" value="6-blade_b-propeller_TolB-like"/>
</dbReference>
<dbReference type="AlphaFoldDB" id="A0A414LLG7"/>
<dbReference type="Pfam" id="PF17170">
    <property type="entry name" value="DUF5128"/>
    <property type="match status" value="1"/>
</dbReference>
<dbReference type="Proteomes" id="UP000285650">
    <property type="component" value="Unassembled WGS sequence"/>
</dbReference>
<comment type="caution">
    <text evidence="1">The sequence shown here is derived from an EMBL/GenBank/DDBJ whole genome shotgun (WGS) entry which is preliminary data.</text>
</comment>
<gene>
    <name evidence="1" type="ORF">DW712_01955</name>
</gene>